<dbReference type="GeneID" id="28983829"/>
<feature type="compositionally biased region" description="Basic residues" evidence="1">
    <location>
        <begin position="52"/>
        <end position="63"/>
    </location>
</feature>
<accession>A0A0J0XM07</accession>
<evidence type="ECO:0000256" key="1">
    <source>
        <dbReference type="SAM" id="MobiDB-lite"/>
    </source>
</evidence>
<organism evidence="2 3">
    <name type="scientific">Cutaneotrichosporon oleaginosum</name>
    <dbReference type="NCBI Taxonomy" id="879819"/>
    <lineage>
        <taxon>Eukaryota</taxon>
        <taxon>Fungi</taxon>
        <taxon>Dikarya</taxon>
        <taxon>Basidiomycota</taxon>
        <taxon>Agaricomycotina</taxon>
        <taxon>Tremellomycetes</taxon>
        <taxon>Trichosporonales</taxon>
        <taxon>Trichosporonaceae</taxon>
        <taxon>Cutaneotrichosporon</taxon>
    </lineage>
</organism>
<evidence type="ECO:0000313" key="3">
    <source>
        <dbReference type="Proteomes" id="UP000053611"/>
    </source>
</evidence>
<name>A0A0J0XM07_9TREE</name>
<dbReference type="EMBL" id="KQ087208">
    <property type="protein sequence ID" value="KLT42145.1"/>
    <property type="molecule type" value="Genomic_DNA"/>
</dbReference>
<dbReference type="Proteomes" id="UP000053611">
    <property type="component" value="Unassembled WGS sequence"/>
</dbReference>
<evidence type="ECO:0000313" key="2">
    <source>
        <dbReference type="EMBL" id="KLT42145.1"/>
    </source>
</evidence>
<keyword evidence="3" id="KW-1185">Reference proteome</keyword>
<gene>
    <name evidence="2" type="ORF">CC85DRAFT_285739</name>
</gene>
<dbReference type="RefSeq" id="XP_018278636.1">
    <property type="nucleotide sequence ID" value="XM_018423226.1"/>
</dbReference>
<reference evidence="2 3" key="1">
    <citation type="submission" date="2015-03" db="EMBL/GenBank/DDBJ databases">
        <title>Genomics and transcriptomics of the oil-accumulating basidiomycete yeast T. oleaginosus allow insights into substrate utilization and the diverse evolutionary trajectories of mating systems in fungi.</title>
        <authorList>
            <consortium name="DOE Joint Genome Institute"/>
            <person name="Kourist R."/>
            <person name="Kracht O."/>
            <person name="Bracharz F."/>
            <person name="Lipzen A."/>
            <person name="Nolan M."/>
            <person name="Ohm R."/>
            <person name="Grigoriev I."/>
            <person name="Sun S."/>
            <person name="Heitman J."/>
            <person name="Bruck T."/>
            <person name="Nowrousian M."/>
        </authorList>
    </citation>
    <scope>NUCLEOTIDE SEQUENCE [LARGE SCALE GENOMIC DNA]</scope>
    <source>
        <strain evidence="2 3">IBC0246</strain>
    </source>
</reference>
<proteinExistence type="predicted"/>
<protein>
    <submittedName>
        <fullName evidence="2">Uncharacterized protein</fullName>
    </submittedName>
</protein>
<sequence length="87" mass="9491">MIKGLYRAASLAVCLLENSDLYAVADITLYLSLSLPRVNHASEPIHVSHPFRTGRVRTSHAHTHSFDLSATTPEVGRGVAQRSHTPS</sequence>
<feature type="region of interest" description="Disordered" evidence="1">
    <location>
        <begin position="52"/>
        <end position="87"/>
    </location>
</feature>
<dbReference type="AlphaFoldDB" id="A0A0J0XM07"/>